<sequence length="1477" mass="163446">MDNCNPMLLLVLLAVLGQGGPLTLVSGLDVHFDDPAAGFFLRERHHAYSPPTSIQQGAGPTTSIVLGMGGGRSSKSSHKMKTFKEVIHSERFTMIGKSEPTTIRAEYGPFQTSQTLPAQFVLPDPIEMYSISPKETKRPATSNLITDFKPHPLDLSAHFVTQEVPKDRPTLRVLFHLGHYLGLFGQKLCIHLTVVSSSQPEAKLFSQCSPSRKGGTCVAEAHLPMSWWPPDMQLLPGESRVKLPKVSARVSYAVFEAQGQRCKETGVDPTKRGDNSYEVNVIPNTLLGSVPLTPATHGYRQVGHDEVLHMLIPDVPIYPASRLVVPLYLNDFVVTSSGNQSDDGLFTEDSLTSHLESISIRLRARSGIKLVGLEPGCCADLDSPRSLYNNNDNNNDNFYYQQQHHQNQKEQQQWTTSLEMNSRGTSASLRIFPVSQGISSASTSEGEKHNKDHHHHNNGESQTSKEQSQMDDDDDVNEDVDEDELPSASNEPKRTLRPQQKPLKHPTTRNTPLFYWIFSVDGKDYDSWSKGKISWQVTYKRRANSSWSETNRSIAMDQYRIRARIDILKDDVQAVTPILKQSELMNLAVLTGRQVSRPLKVLMVSRGGQIADVTLHSSCSSKDDSVLKVTSSCTSVYVDGSEKRGAIAAAIRVKYGSTSRRRRETLQALSKIFGLKNNHTSKTQGPSQCGHRFQQTKFRVFANFVAEDSDSGRKDYFPSRSVELDVTDVLGQSALRVENPSILELRGNNLEGRKAGRTELQVISPITGDVLGTKEIRVSKNKESIVGMNVNVLTGLQLNVLSEKGGKKGIYTARTTFSKALTSQYQEGLLDIELTFSDNTVLNLKDVDPGNYYLNVKSLDQKVIAFAPTHGSRHPRVIAIGSGQGELLRVFLELADSCIQKSMVPLATTKVDVNVMLKEKKPFFGTGVRHDFGSAQAVNMGDLGDSLLSNIALRDDQNYFKPAMSSSSTARLRPTSKRSDVGNRLTPLEVGMFVLVAVFCAAMAMFVASCFVYASRYRTREYPLQRKSQSIQNAHDWVWLGKTSLGKSTTNSSSTTNQVTTRRTTNLTLGTQENRKSQRLSYVGSEINIIPNPQTDEYEAEVSNPNSPDDTPTQMLLPLKGMGSNGEEIYPELPRRSSQDHNGARKKVAREPSHPVKPILPPKKCLSGHLEAPERGGLPRRSTRNPPEYSKPNKRRPLPHQANPKAASPKVDSSTYTKKDSYPQIDDPIMPVGYPLFISTGLGAASAISCDSFAESDMDLGHSRSHPSSLLSPLELPDPTTALLSTSLRQSPASALPPLCESKDFITTSPMDTLPRQRDFGRMTPSESELSLSDADDADETVEGIPQNPDLDRPSPPRHGGGARLFENPFDLTDEESAPILPEKLSPNHVFESKIQDFDKENWSQSPTKIDSSTFVRQKSSSPVGLPFEEPLRARHSLETEEFEPRAALDFEEESVNMELDYGEMMAYFESLKESNA</sequence>
<feature type="domain" description="Transmembrane protein family 132 fourth" evidence="10">
    <location>
        <begin position="574"/>
        <end position="660"/>
    </location>
</feature>
<dbReference type="InterPro" id="IPR026307">
    <property type="entry name" value="TMEM132"/>
</dbReference>
<proteinExistence type="inferred from homology"/>
<name>A0A553NZB0_TIGCA</name>
<feature type="chain" id="PRO_5021737961" evidence="8">
    <location>
        <begin position="20"/>
        <end position="1477"/>
    </location>
</feature>
<dbReference type="Pfam" id="PF15706">
    <property type="entry name" value="TMEM132_C"/>
    <property type="match status" value="1"/>
</dbReference>
<protein>
    <submittedName>
        <fullName evidence="13">Uncharacterized protein</fullName>
    </submittedName>
</protein>
<evidence type="ECO:0000256" key="6">
    <source>
        <dbReference type="SAM" id="MobiDB-lite"/>
    </source>
</evidence>
<feature type="transmembrane region" description="Helical" evidence="7">
    <location>
        <begin position="990"/>
        <end position="1014"/>
    </location>
</feature>
<evidence type="ECO:0000256" key="2">
    <source>
        <dbReference type="ARBA" id="ARBA00006166"/>
    </source>
</evidence>
<gene>
    <name evidence="13" type="ORF">TCAL_10024</name>
</gene>
<dbReference type="Pfam" id="PF23486">
    <property type="entry name" value="Ig_TMEM132_5th"/>
    <property type="match status" value="1"/>
</dbReference>
<dbReference type="InterPro" id="IPR031436">
    <property type="entry name" value="TMEM132_C"/>
</dbReference>
<evidence type="ECO:0000259" key="12">
    <source>
        <dbReference type="Pfam" id="PF23487"/>
    </source>
</evidence>
<dbReference type="GO" id="GO:0016020">
    <property type="term" value="C:membrane"/>
    <property type="evidence" value="ECO:0007669"/>
    <property type="project" value="UniProtKB-SubCell"/>
</dbReference>
<keyword evidence="14" id="KW-1185">Reference proteome</keyword>
<evidence type="ECO:0000256" key="5">
    <source>
        <dbReference type="ARBA" id="ARBA00023136"/>
    </source>
</evidence>
<feature type="region of interest" description="Disordered" evidence="6">
    <location>
        <begin position="1092"/>
        <end position="1225"/>
    </location>
</feature>
<feature type="compositionally biased region" description="Low complexity" evidence="6">
    <location>
        <begin position="389"/>
        <end position="413"/>
    </location>
</feature>
<feature type="domain" description="Transmembrane protein TMEM132 C-terminal" evidence="9">
    <location>
        <begin position="982"/>
        <end position="1043"/>
    </location>
</feature>
<comment type="subcellular location">
    <subcellularLocation>
        <location evidence="1">Membrane</location>
        <topology evidence="1">Single-pass type I membrane protein</topology>
    </subcellularLocation>
</comment>
<dbReference type="Proteomes" id="UP000318571">
    <property type="component" value="Chromosome 9"/>
</dbReference>
<dbReference type="OMA" id="VRGSCAM"/>
<feature type="domain" description="Transmembrane protein TMEM132 fifth" evidence="11">
    <location>
        <begin position="681"/>
        <end position="782"/>
    </location>
</feature>
<organism evidence="13 14">
    <name type="scientific">Tigriopus californicus</name>
    <name type="common">Marine copepod</name>
    <dbReference type="NCBI Taxonomy" id="6832"/>
    <lineage>
        <taxon>Eukaryota</taxon>
        <taxon>Metazoa</taxon>
        <taxon>Ecdysozoa</taxon>
        <taxon>Arthropoda</taxon>
        <taxon>Crustacea</taxon>
        <taxon>Multicrustacea</taxon>
        <taxon>Hexanauplia</taxon>
        <taxon>Copepoda</taxon>
        <taxon>Harpacticoida</taxon>
        <taxon>Harpacticidae</taxon>
        <taxon>Tigriopus</taxon>
    </lineage>
</organism>
<feature type="compositionally biased region" description="Acidic residues" evidence="6">
    <location>
        <begin position="469"/>
        <end position="485"/>
    </location>
</feature>
<dbReference type="InterPro" id="IPR055424">
    <property type="entry name" value="Ig_TMEM132_6th"/>
</dbReference>
<evidence type="ECO:0000259" key="10">
    <source>
        <dbReference type="Pfam" id="PF16070"/>
    </source>
</evidence>
<dbReference type="PANTHER" id="PTHR13388:SF11">
    <property type="entry name" value="DETONATOR, ISOFORM E"/>
    <property type="match status" value="1"/>
</dbReference>
<feature type="signal peptide" evidence="8">
    <location>
        <begin position="1"/>
        <end position="19"/>
    </location>
</feature>
<keyword evidence="5 7" id="KW-0472">Membrane</keyword>
<keyword evidence="3 7" id="KW-0812">Transmembrane</keyword>
<feature type="compositionally biased region" description="Basic and acidic residues" evidence="6">
    <location>
        <begin position="1133"/>
        <end position="1154"/>
    </location>
</feature>
<reference evidence="13 14" key="1">
    <citation type="journal article" date="2018" name="Nat. Ecol. Evol.">
        <title>Genomic signatures of mitonuclear coevolution across populations of Tigriopus californicus.</title>
        <authorList>
            <person name="Barreto F.S."/>
            <person name="Watson E.T."/>
            <person name="Lima T.G."/>
            <person name="Willett C.S."/>
            <person name="Edmands S."/>
            <person name="Li W."/>
            <person name="Burton R.S."/>
        </authorList>
    </citation>
    <scope>NUCLEOTIDE SEQUENCE [LARGE SCALE GENOMIC DNA]</scope>
    <source>
        <strain evidence="13 14">San Diego</strain>
    </source>
</reference>
<comment type="caution">
    <text evidence="13">The sequence shown here is derived from an EMBL/GenBank/DDBJ whole genome shotgun (WGS) entry which is preliminary data.</text>
</comment>
<feature type="compositionally biased region" description="Polar residues" evidence="6">
    <location>
        <begin position="1103"/>
        <end position="1114"/>
    </location>
</feature>
<dbReference type="InterPro" id="IPR055423">
    <property type="entry name" value="Ig_TMEM132_5th"/>
</dbReference>
<evidence type="ECO:0000313" key="13">
    <source>
        <dbReference type="EMBL" id="TRY70776.1"/>
    </source>
</evidence>
<evidence type="ECO:0000313" key="14">
    <source>
        <dbReference type="Proteomes" id="UP000318571"/>
    </source>
</evidence>
<keyword evidence="4 7" id="KW-1133">Transmembrane helix</keyword>
<dbReference type="Pfam" id="PF16070">
    <property type="entry name" value="Ig_TMEM132_4th"/>
    <property type="match status" value="1"/>
</dbReference>
<comment type="similarity">
    <text evidence="2">Belongs to the TMEM132 family.</text>
</comment>
<dbReference type="InterPro" id="IPR031437">
    <property type="entry name" value="Ig_TMEM132_4th"/>
</dbReference>
<dbReference type="EMBL" id="VCGU01000009">
    <property type="protein sequence ID" value="TRY70776.1"/>
    <property type="molecule type" value="Genomic_DNA"/>
</dbReference>
<evidence type="ECO:0000256" key="7">
    <source>
        <dbReference type="SAM" id="Phobius"/>
    </source>
</evidence>
<feature type="region of interest" description="Disordered" evidence="6">
    <location>
        <begin position="438"/>
        <end position="507"/>
    </location>
</feature>
<evidence type="ECO:0000256" key="4">
    <source>
        <dbReference type="ARBA" id="ARBA00022989"/>
    </source>
</evidence>
<dbReference type="STRING" id="6832.A0A553NZB0"/>
<dbReference type="PANTHER" id="PTHR13388">
    <property type="entry name" value="DETONATOR, ISOFORM E"/>
    <property type="match status" value="1"/>
</dbReference>
<evidence type="ECO:0000256" key="1">
    <source>
        <dbReference type="ARBA" id="ARBA00004479"/>
    </source>
</evidence>
<feature type="domain" description="Transmembrane protein TMEM132 sixth" evidence="12">
    <location>
        <begin position="784"/>
        <end position="898"/>
    </location>
</feature>
<evidence type="ECO:0000259" key="9">
    <source>
        <dbReference type="Pfam" id="PF15706"/>
    </source>
</evidence>
<evidence type="ECO:0000259" key="11">
    <source>
        <dbReference type="Pfam" id="PF23486"/>
    </source>
</evidence>
<evidence type="ECO:0000256" key="3">
    <source>
        <dbReference type="ARBA" id="ARBA00022692"/>
    </source>
</evidence>
<dbReference type="Pfam" id="PF23487">
    <property type="entry name" value="Ig_TMEM132_6th"/>
    <property type="match status" value="1"/>
</dbReference>
<feature type="region of interest" description="Disordered" evidence="6">
    <location>
        <begin position="1288"/>
        <end position="1368"/>
    </location>
</feature>
<accession>A0A553NZB0</accession>
<evidence type="ECO:0000256" key="8">
    <source>
        <dbReference type="SAM" id="SignalP"/>
    </source>
</evidence>
<feature type="region of interest" description="Disordered" evidence="6">
    <location>
        <begin position="384"/>
        <end position="422"/>
    </location>
</feature>
<keyword evidence="8" id="KW-0732">Signal</keyword>